<keyword evidence="1 3" id="KW-0808">Transferase</keyword>
<name>A0A7W6G857_9SPHN</name>
<evidence type="ECO:0000313" key="4">
    <source>
        <dbReference type="Proteomes" id="UP000548867"/>
    </source>
</evidence>
<dbReference type="Gene3D" id="3.40.50.2000">
    <property type="entry name" value="Glycogen Phosphorylase B"/>
    <property type="match status" value="2"/>
</dbReference>
<dbReference type="AlphaFoldDB" id="A0A7W6G857"/>
<dbReference type="Pfam" id="PF00534">
    <property type="entry name" value="Glycos_transf_1"/>
    <property type="match status" value="1"/>
</dbReference>
<reference evidence="3 4" key="1">
    <citation type="submission" date="2020-08" db="EMBL/GenBank/DDBJ databases">
        <title>Genomic Encyclopedia of Type Strains, Phase IV (KMG-IV): sequencing the most valuable type-strain genomes for metagenomic binning, comparative biology and taxonomic classification.</title>
        <authorList>
            <person name="Goeker M."/>
        </authorList>
    </citation>
    <scope>NUCLEOTIDE SEQUENCE [LARGE SCALE GENOMIC DNA]</scope>
    <source>
        <strain evidence="3 4">DSM 27057</strain>
    </source>
</reference>
<dbReference type="RefSeq" id="WP_183629091.1">
    <property type="nucleotide sequence ID" value="NZ_JACIDX010000028.1"/>
</dbReference>
<gene>
    <name evidence="3" type="ORF">GGR38_004598</name>
</gene>
<dbReference type="GO" id="GO:0009103">
    <property type="term" value="P:lipopolysaccharide biosynthetic process"/>
    <property type="evidence" value="ECO:0007669"/>
    <property type="project" value="TreeGrafter"/>
</dbReference>
<dbReference type="InterPro" id="IPR001296">
    <property type="entry name" value="Glyco_trans_1"/>
</dbReference>
<accession>A0A7W6G857</accession>
<organism evidence="3 4">
    <name type="scientific">Novosphingobium sediminicola</name>
    <dbReference type="NCBI Taxonomy" id="563162"/>
    <lineage>
        <taxon>Bacteria</taxon>
        <taxon>Pseudomonadati</taxon>
        <taxon>Pseudomonadota</taxon>
        <taxon>Alphaproteobacteria</taxon>
        <taxon>Sphingomonadales</taxon>
        <taxon>Sphingomonadaceae</taxon>
        <taxon>Novosphingobium</taxon>
    </lineage>
</organism>
<dbReference type="PANTHER" id="PTHR46401:SF2">
    <property type="entry name" value="GLYCOSYLTRANSFERASE WBBK-RELATED"/>
    <property type="match status" value="1"/>
</dbReference>
<dbReference type="EMBL" id="JACIDX010000028">
    <property type="protein sequence ID" value="MBB3957624.1"/>
    <property type="molecule type" value="Genomic_DNA"/>
</dbReference>
<keyword evidence="4" id="KW-1185">Reference proteome</keyword>
<dbReference type="PANTHER" id="PTHR46401">
    <property type="entry name" value="GLYCOSYLTRANSFERASE WBBK-RELATED"/>
    <property type="match status" value="1"/>
</dbReference>
<protein>
    <submittedName>
        <fullName evidence="3">Glycosyltransferase involved in cell wall biosynthesis</fullName>
    </submittedName>
</protein>
<proteinExistence type="predicted"/>
<dbReference type="CDD" id="cd03809">
    <property type="entry name" value="GT4_MtfB-like"/>
    <property type="match status" value="1"/>
</dbReference>
<feature type="domain" description="Glycosyl transferase family 1" evidence="2">
    <location>
        <begin position="314"/>
        <end position="403"/>
    </location>
</feature>
<evidence type="ECO:0000313" key="3">
    <source>
        <dbReference type="EMBL" id="MBB3957624.1"/>
    </source>
</evidence>
<evidence type="ECO:0000259" key="2">
    <source>
        <dbReference type="Pfam" id="PF00534"/>
    </source>
</evidence>
<dbReference type="GO" id="GO:0016757">
    <property type="term" value="F:glycosyltransferase activity"/>
    <property type="evidence" value="ECO:0007669"/>
    <property type="project" value="InterPro"/>
</dbReference>
<comment type="caution">
    <text evidence="3">The sequence shown here is derived from an EMBL/GenBank/DDBJ whole genome shotgun (WGS) entry which is preliminary data.</text>
</comment>
<sequence>MRIGIDGYNLAIPNGTGVATYGASLARVAADMGHGVEAVFGIDPGRNQALQETLFFEQFGHGHQGNVGKKVRNSVIWWHLARRLTEIPLTDNVDKRGFGARWPAFDRLWTSPLLFEVAWARFTYLRQFTTVTIPNPPEVMHWTYPVPIRMAGSRNVYTLHDMVPLKLPHTTLDNKRYYHRLIEACLSKGDHIATVSEASRNDILAMFGADPDKVTNTYQSSPLPESVAQSSAEQDRAMIESVFGLPPKGFYLFFGATDPKKNIGRVVDAYLASQSERPLVVISSRDWGMSEASGGLGAGGTVYGRKVDRPIVQLQYLPRDMLFRLIRSARAVLFPSLYEGFGLPALEALQLGTPVISSNTASLPEVVGDGGLLVDPYETTQIANAIRALDADDDLYERLSRAGLAHSAMFSNEAFAARLQGLYARMGLAI</sequence>
<evidence type="ECO:0000256" key="1">
    <source>
        <dbReference type="ARBA" id="ARBA00022679"/>
    </source>
</evidence>
<dbReference type="SUPFAM" id="SSF53756">
    <property type="entry name" value="UDP-Glycosyltransferase/glycogen phosphorylase"/>
    <property type="match status" value="1"/>
</dbReference>
<dbReference type="Proteomes" id="UP000548867">
    <property type="component" value="Unassembled WGS sequence"/>
</dbReference>